<evidence type="ECO:0008006" key="21">
    <source>
        <dbReference type="Google" id="ProtNLM"/>
    </source>
</evidence>
<dbReference type="InterPro" id="IPR000014">
    <property type="entry name" value="PAS"/>
</dbReference>
<evidence type="ECO:0000256" key="4">
    <source>
        <dbReference type="ARBA" id="ARBA00022643"/>
    </source>
</evidence>
<comment type="caution">
    <text evidence="19">The sequence shown here is derived from an EMBL/GenBank/DDBJ whole genome shotgun (WGS) entry which is preliminary data.</text>
</comment>
<organism evidence="19 20">
    <name type="scientific">Canariomyces notabilis</name>
    <dbReference type="NCBI Taxonomy" id="2074819"/>
    <lineage>
        <taxon>Eukaryota</taxon>
        <taxon>Fungi</taxon>
        <taxon>Dikarya</taxon>
        <taxon>Ascomycota</taxon>
        <taxon>Pezizomycotina</taxon>
        <taxon>Sordariomycetes</taxon>
        <taxon>Sordariomycetidae</taxon>
        <taxon>Sordariales</taxon>
        <taxon>Chaetomiaceae</taxon>
        <taxon>Canariomyces</taxon>
    </lineage>
</organism>
<feature type="region of interest" description="Disordered" evidence="16">
    <location>
        <begin position="834"/>
        <end position="919"/>
    </location>
</feature>
<keyword evidence="20" id="KW-1185">Reference proteome</keyword>
<evidence type="ECO:0000256" key="13">
    <source>
        <dbReference type="ARBA" id="ARBA00023163"/>
    </source>
</evidence>
<dbReference type="RefSeq" id="XP_064665790.1">
    <property type="nucleotide sequence ID" value="XM_064816185.1"/>
</dbReference>
<keyword evidence="12" id="KW-0010">Activator</keyword>
<keyword evidence="5" id="KW-0479">Metal-binding</keyword>
<accession>A0AAN6T7N9</accession>
<dbReference type="SUPFAM" id="SSF57716">
    <property type="entry name" value="Glucocorticoid receptor-like (DNA-binding domain)"/>
    <property type="match status" value="1"/>
</dbReference>
<evidence type="ECO:0000313" key="20">
    <source>
        <dbReference type="Proteomes" id="UP001302812"/>
    </source>
</evidence>
<evidence type="ECO:0000256" key="2">
    <source>
        <dbReference type="ARBA" id="ARBA00022606"/>
    </source>
</evidence>
<evidence type="ECO:0000256" key="11">
    <source>
        <dbReference type="ARBA" id="ARBA00023125"/>
    </source>
</evidence>
<dbReference type="CDD" id="cd00202">
    <property type="entry name" value="ZnF_GATA"/>
    <property type="match status" value="1"/>
</dbReference>
<dbReference type="InterPro" id="IPR035965">
    <property type="entry name" value="PAS-like_dom_sf"/>
</dbReference>
<keyword evidence="4" id="KW-0288">FMN</keyword>
<dbReference type="Pfam" id="PF13426">
    <property type="entry name" value="PAS_9"/>
    <property type="match status" value="2"/>
</dbReference>
<evidence type="ECO:0000259" key="17">
    <source>
        <dbReference type="PROSITE" id="PS50112"/>
    </source>
</evidence>
<dbReference type="SMART" id="SM00401">
    <property type="entry name" value="ZnF_GATA"/>
    <property type="match status" value="1"/>
</dbReference>
<dbReference type="Gene3D" id="3.30.50.10">
    <property type="entry name" value="Erythroid Transcription Factor GATA-1, subunit A"/>
    <property type="match status" value="1"/>
</dbReference>
<evidence type="ECO:0000256" key="3">
    <source>
        <dbReference type="ARBA" id="ARBA00022630"/>
    </source>
</evidence>
<evidence type="ECO:0000256" key="9">
    <source>
        <dbReference type="ARBA" id="ARBA00022991"/>
    </source>
</evidence>
<evidence type="ECO:0000256" key="5">
    <source>
        <dbReference type="ARBA" id="ARBA00022723"/>
    </source>
</evidence>
<evidence type="ECO:0000256" key="15">
    <source>
        <dbReference type="PROSITE-ProRule" id="PRU00094"/>
    </source>
</evidence>
<dbReference type="Pfam" id="PF00320">
    <property type="entry name" value="GATA"/>
    <property type="match status" value="1"/>
</dbReference>
<dbReference type="SUPFAM" id="SSF55785">
    <property type="entry name" value="PYP-like sensor domain (PAS domain)"/>
    <property type="match status" value="3"/>
</dbReference>
<feature type="domain" description="GATA-type" evidence="18">
    <location>
        <begin position="798"/>
        <end position="827"/>
    </location>
</feature>
<evidence type="ECO:0000256" key="16">
    <source>
        <dbReference type="SAM" id="MobiDB-lite"/>
    </source>
</evidence>
<reference evidence="19" key="1">
    <citation type="journal article" date="2023" name="Mol. Phylogenet. Evol.">
        <title>Genome-scale phylogeny and comparative genomics of the fungal order Sordariales.</title>
        <authorList>
            <person name="Hensen N."/>
            <person name="Bonometti L."/>
            <person name="Westerberg I."/>
            <person name="Brannstrom I.O."/>
            <person name="Guillou S."/>
            <person name="Cros-Aarteil S."/>
            <person name="Calhoun S."/>
            <person name="Haridas S."/>
            <person name="Kuo A."/>
            <person name="Mondo S."/>
            <person name="Pangilinan J."/>
            <person name="Riley R."/>
            <person name="LaButti K."/>
            <person name="Andreopoulos B."/>
            <person name="Lipzen A."/>
            <person name="Chen C."/>
            <person name="Yan M."/>
            <person name="Daum C."/>
            <person name="Ng V."/>
            <person name="Clum A."/>
            <person name="Steindorff A."/>
            <person name="Ohm R.A."/>
            <person name="Martin F."/>
            <person name="Silar P."/>
            <person name="Natvig D.O."/>
            <person name="Lalanne C."/>
            <person name="Gautier V."/>
            <person name="Ament-Velasquez S.L."/>
            <person name="Kruys A."/>
            <person name="Hutchinson M.I."/>
            <person name="Powell A.J."/>
            <person name="Barry K."/>
            <person name="Miller A.N."/>
            <person name="Grigoriev I.V."/>
            <person name="Debuchy R."/>
            <person name="Gladieux P."/>
            <person name="Hiltunen Thoren M."/>
            <person name="Johannesson H."/>
        </authorList>
    </citation>
    <scope>NUCLEOTIDE SEQUENCE</scope>
    <source>
        <strain evidence="19">CBS 508.74</strain>
    </source>
</reference>
<evidence type="ECO:0000256" key="7">
    <source>
        <dbReference type="ARBA" id="ARBA00022771"/>
    </source>
</evidence>
<feature type="region of interest" description="Disordered" evidence="16">
    <location>
        <begin position="772"/>
        <end position="794"/>
    </location>
</feature>
<dbReference type="InterPro" id="IPR013655">
    <property type="entry name" value="PAS_fold_3"/>
</dbReference>
<dbReference type="Gene3D" id="3.30.450.20">
    <property type="entry name" value="PAS domain"/>
    <property type="match status" value="3"/>
</dbReference>
<dbReference type="NCBIfam" id="TIGR00229">
    <property type="entry name" value="sensory_box"/>
    <property type="match status" value="1"/>
</dbReference>
<evidence type="ECO:0000256" key="14">
    <source>
        <dbReference type="ARBA" id="ARBA00023170"/>
    </source>
</evidence>
<gene>
    <name evidence="19" type="ORF">N656DRAFT_784513</name>
</gene>
<feature type="compositionally biased region" description="Low complexity" evidence="16">
    <location>
        <begin position="118"/>
        <end position="184"/>
    </location>
</feature>
<keyword evidence="14" id="KW-0675">Receptor</keyword>
<dbReference type="PROSITE" id="PS50114">
    <property type="entry name" value="GATA_ZN_FINGER_2"/>
    <property type="match status" value="1"/>
</dbReference>
<feature type="region of interest" description="Disordered" evidence="16">
    <location>
        <begin position="393"/>
        <end position="412"/>
    </location>
</feature>
<keyword evidence="1" id="KW-0600">Photoreceptor protein</keyword>
<keyword evidence="7 15" id="KW-0863">Zinc-finger</keyword>
<keyword evidence="9" id="KW-0157">Chromophore</keyword>
<dbReference type="GO" id="GO:0008270">
    <property type="term" value="F:zinc ion binding"/>
    <property type="evidence" value="ECO:0007669"/>
    <property type="project" value="UniProtKB-KW"/>
</dbReference>
<keyword evidence="11" id="KW-0238">DNA-binding</keyword>
<proteinExistence type="predicted"/>
<dbReference type="PROSITE" id="PS00344">
    <property type="entry name" value="GATA_ZN_FINGER_1"/>
    <property type="match status" value="1"/>
</dbReference>
<sequence>MSAQPDYATLSNVDMAALANSNMGPMGANPPSIDAFGTPDLGASYGTSAFNTANPDFSMDMAVDTLPLDSGISFGDDGGAMMGGNEAFNGTGDPREPPPPSMMVDPSFNRFQPNMAMARSSSSLPTPASFAASSSSASATPQHTSSPASVAQPSAAAPSPAPSSSSKQPATAAAAGPALPPGLAQHNSPQKKARNVYSRSGFDMLRALWYVATRKNPTLRIGAVDMSCSFVVCDVTLNDCPIVYVSDNFEKLTGYSRHEILGQNCRFLQSPTGKVEAGSRREFVENGAVFNLKRAMDERREIQQGIINYRKGGRPFLNLLTMVFIPWDDTPEGEIKYCVGFQIDLVECPEAVSAAVEAATGETERHGIVSVGGKDLEVEVDYRRVEGVGPYIKTTPPPLPATSSSREADLESGQTISVDDVSGLLQQLDPGGPSSDWHRHAWDKMLLENADDLVHVLSLKGLFLYLSPACKRLLEYDVGDLVGNSLSSVCHPSDIVPVMRELKEVQVNVPVNLVFRIRRKHSGYMWFESHGTLLGEQGKGRRCVMLVGRRRPVYALQRRDVDAHGGIGSADGEFWSKLSASGMFLFASSGVRSLLDLQPAELEGTSMHDLLRKESRDEFGRAVEKARRGAIVTLKHTLAYHRRGQPLQVQTTFYPGDASEPGQKNPSFLIAQTRAIKPPPRAIASSSAGGRSGGATEDAIMKGVITAEDSPAAPQPQDHQQLPTAATLEAEDDDNMFDELKTTRCTSWQYELRQMEKVNRLLAGELTQLMASKKKRKRRKRDGAGAGAAGGGGSAVVKDCANCHKRDTPEWRRGPSGNRDLCNSCGLRWAKQTGKVLPRTSTSRAGSVGTSADAQSNKRSGNSSPVLSPVSITTTAGTGALPPQSNPLFGAGASGAGGLPMEMTAIWEAEEGREGGVGP</sequence>
<dbReference type="GeneID" id="89940310"/>
<evidence type="ECO:0000256" key="12">
    <source>
        <dbReference type="ARBA" id="ARBA00023159"/>
    </source>
</evidence>
<evidence type="ECO:0000256" key="6">
    <source>
        <dbReference type="ARBA" id="ARBA00022737"/>
    </source>
</evidence>
<dbReference type="GO" id="GO:0005634">
    <property type="term" value="C:nucleus"/>
    <property type="evidence" value="ECO:0007669"/>
    <property type="project" value="TreeGrafter"/>
</dbReference>
<keyword evidence="6" id="KW-0677">Repeat</keyword>
<dbReference type="InterPro" id="IPR000679">
    <property type="entry name" value="Znf_GATA"/>
</dbReference>
<keyword evidence="8" id="KW-0862">Zinc</keyword>
<feature type="compositionally biased region" description="Polar residues" evidence="16">
    <location>
        <begin position="839"/>
        <end position="877"/>
    </location>
</feature>
<dbReference type="PROSITE" id="PS50112">
    <property type="entry name" value="PAS"/>
    <property type="match status" value="3"/>
</dbReference>
<keyword evidence="10" id="KW-0805">Transcription regulation</keyword>
<feature type="domain" description="PAS" evidence="17">
    <location>
        <begin position="444"/>
        <end position="505"/>
    </location>
</feature>
<feature type="domain" description="PAS" evidence="17">
    <location>
        <begin position="242"/>
        <end position="264"/>
    </location>
</feature>
<keyword evidence="2" id="KW-0716">Sensory transduction</keyword>
<keyword evidence="13" id="KW-0804">Transcription</keyword>
<evidence type="ECO:0000259" key="18">
    <source>
        <dbReference type="PROSITE" id="PS50114"/>
    </source>
</evidence>
<evidence type="ECO:0000256" key="8">
    <source>
        <dbReference type="ARBA" id="ARBA00022833"/>
    </source>
</evidence>
<feature type="compositionally biased region" description="Basic and acidic residues" evidence="16">
    <location>
        <begin position="910"/>
        <end position="919"/>
    </location>
</feature>
<dbReference type="Pfam" id="PF08447">
    <property type="entry name" value="PAS_3"/>
    <property type="match status" value="1"/>
</dbReference>
<dbReference type="SMART" id="SM00091">
    <property type="entry name" value="PAS"/>
    <property type="match status" value="3"/>
</dbReference>
<name>A0AAN6T7N9_9PEZI</name>
<dbReference type="Proteomes" id="UP001302812">
    <property type="component" value="Unassembled WGS sequence"/>
</dbReference>
<dbReference type="InterPro" id="IPR013088">
    <property type="entry name" value="Znf_NHR/GATA"/>
</dbReference>
<dbReference type="GO" id="GO:0043565">
    <property type="term" value="F:sequence-specific DNA binding"/>
    <property type="evidence" value="ECO:0007669"/>
    <property type="project" value="InterPro"/>
</dbReference>
<dbReference type="PANTHER" id="PTHR47429:SF7">
    <property type="entry name" value="GATA-FACTOR"/>
    <property type="match status" value="1"/>
</dbReference>
<protein>
    <recommendedName>
        <fullName evidence="21">White collar 1 protein</fullName>
    </recommendedName>
</protein>
<feature type="domain" description="PAS" evidence="17">
    <location>
        <begin position="578"/>
        <end position="630"/>
    </location>
</feature>
<evidence type="ECO:0000256" key="1">
    <source>
        <dbReference type="ARBA" id="ARBA00022543"/>
    </source>
</evidence>
<dbReference type="GO" id="GO:0009881">
    <property type="term" value="F:photoreceptor activity"/>
    <property type="evidence" value="ECO:0007669"/>
    <property type="project" value="UniProtKB-KW"/>
</dbReference>
<dbReference type="CDD" id="cd00130">
    <property type="entry name" value="PAS"/>
    <property type="match status" value="3"/>
</dbReference>
<dbReference type="EMBL" id="MU853365">
    <property type="protein sequence ID" value="KAK4108220.1"/>
    <property type="molecule type" value="Genomic_DNA"/>
</dbReference>
<feature type="compositionally biased region" description="Gly residues" evidence="16">
    <location>
        <begin position="784"/>
        <end position="794"/>
    </location>
</feature>
<dbReference type="PANTHER" id="PTHR47429">
    <property type="entry name" value="PROTEIN TWIN LOV 1"/>
    <property type="match status" value="1"/>
</dbReference>
<reference evidence="19" key="2">
    <citation type="submission" date="2023-05" db="EMBL/GenBank/DDBJ databases">
        <authorList>
            <consortium name="Lawrence Berkeley National Laboratory"/>
            <person name="Steindorff A."/>
            <person name="Hensen N."/>
            <person name="Bonometti L."/>
            <person name="Westerberg I."/>
            <person name="Brannstrom I.O."/>
            <person name="Guillou S."/>
            <person name="Cros-Aarteil S."/>
            <person name="Calhoun S."/>
            <person name="Haridas S."/>
            <person name="Kuo A."/>
            <person name="Mondo S."/>
            <person name="Pangilinan J."/>
            <person name="Riley R."/>
            <person name="Labutti K."/>
            <person name="Andreopoulos B."/>
            <person name="Lipzen A."/>
            <person name="Chen C."/>
            <person name="Yanf M."/>
            <person name="Daum C."/>
            <person name="Ng V."/>
            <person name="Clum A."/>
            <person name="Ohm R."/>
            <person name="Martin F."/>
            <person name="Silar P."/>
            <person name="Natvig D."/>
            <person name="Lalanne C."/>
            <person name="Gautier V."/>
            <person name="Ament-Velasquez S.L."/>
            <person name="Kruys A."/>
            <person name="Hutchinson M.I."/>
            <person name="Powell A.J."/>
            <person name="Barry K."/>
            <person name="Miller A.N."/>
            <person name="Grigoriev I.V."/>
            <person name="Debuchy R."/>
            <person name="Gladieux P."/>
            <person name="Thoren M.H."/>
            <person name="Johannesson H."/>
        </authorList>
    </citation>
    <scope>NUCLEOTIDE SEQUENCE</scope>
    <source>
        <strain evidence="19">CBS 508.74</strain>
    </source>
</reference>
<dbReference type="GO" id="GO:0006355">
    <property type="term" value="P:regulation of DNA-templated transcription"/>
    <property type="evidence" value="ECO:0007669"/>
    <property type="project" value="InterPro"/>
</dbReference>
<evidence type="ECO:0000313" key="19">
    <source>
        <dbReference type="EMBL" id="KAK4108220.1"/>
    </source>
</evidence>
<dbReference type="AlphaFoldDB" id="A0AAN6T7N9"/>
<dbReference type="FunFam" id="3.30.450.20:FF:000064">
    <property type="entry name" value="Vivid PAS protein VVD"/>
    <property type="match status" value="1"/>
</dbReference>
<keyword evidence="3" id="KW-0285">Flavoprotein</keyword>
<evidence type="ECO:0000256" key="10">
    <source>
        <dbReference type="ARBA" id="ARBA00023015"/>
    </source>
</evidence>
<feature type="compositionally biased region" description="Basic residues" evidence="16">
    <location>
        <begin position="772"/>
        <end position="781"/>
    </location>
</feature>
<feature type="region of interest" description="Disordered" evidence="16">
    <location>
        <begin position="79"/>
        <end position="195"/>
    </location>
</feature>